<evidence type="ECO:0000259" key="1">
    <source>
        <dbReference type="Pfam" id="PF03486"/>
    </source>
</evidence>
<dbReference type="EMBL" id="JADCNM010000006">
    <property type="protein sequence ID" value="KAG0478971.1"/>
    <property type="molecule type" value="Genomic_DNA"/>
</dbReference>
<dbReference type="Pfam" id="PF03486">
    <property type="entry name" value="HI0933_like"/>
    <property type="match status" value="1"/>
</dbReference>
<dbReference type="OrthoDB" id="9930022at2759"/>
<dbReference type="InterPro" id="IPR036188">
    <property type="entry name" value="FAD/NAD-bd_sf"/>
</dbReference>
<dbReference type="Proteomes" id="UP000639772">
    <property type="component" value="Chromosome 6"/>
</dbReference>
<protein>
    <recommendedName>
        <fullName evidence="5">FAD/NAD(P)-binding oxidoreductase family protein</fullName>
    </recommendedName>
</protein>
<dbReference type="InterPro" id="IPR004792">
    <property type="entry name" value="BaiN-like"/>
</dbReference>
<comment type="caution">
    <text evidence="3">The sequence shown here is derived from an EMBL/GenBank/DDBJ whole genome shotgun (WGS) entry which is preliminary data.</text>
</comment>
<dbReference type="Pfam" id="PF22780">
    <property type="entry name" value="HI0933_like_1st"/>
    <property type="match status" value="1"/>
</dbReference>
<dbReference type="AlphaFoldDB" id="A0A835QSS9"/>
<name>A0A835QSS9_VANPL</name>
<feature type="domain" description="RsdA/BaiN/AoA(So)-like Rossmann fold-like" evidence="1">
    <location>
        <begin position="52"/>
        <end position="156"/>
    </location>
</feature>
<dbReference type="Gene3D" id="3.50.50.60">
    <property type="entry name" value="FAD/NAD(P)-binding domain"/>
    <property type="match status" value="2"/>
</dbReference>
<accession>A0A835QSS9</accession>
<dbReference type="PANTHER" id="PTHR42887">
    <property type="entry name" value="OS12G0638800 PROTEIN"/>
    <property type="match status" value="1"/>
</dbReference>
<dbReference type="InterPro" id="IPR055178">
    <property type="entry name" value="RsdA/BaiN/AoA(So)-like_dom"/>
</dbReference>
<evidence type="ECO:0000313" key="3">
    <source>
        <dbReference type="EMBL" id="KAG0478971.1"/>
    </source>
</evidence>
<evidence type="ECO:0000313" key="4">
    <source>
        <dbReference type="Proteomes" id="UP000639772"/>
    </source>
</evidence>
<feature type="domain" description="RsdA/BaiN/AoA(So)-like insert" evidence="2">
    <location>
        <begin position="162"/>
        <end position="303"/>
    </location>
</feature>
<reference evidence="3 4" key="1">
    <citation type="journal article" date="2020" name="Nat. Food">
        <title>A phased Vanilla planifolia genome enables genetic improvement of flavour and production.</title>
        <authorList>
            <person name="Hasing T."/>
            <person name="Tang H."/>
            <person name="Brym M."/>
            <person name="Khazi F."/>
            <person name="Huang T."/>
            <person name="Chambers A.H."/>
        </authorList>
    </citation>
    <scope>NUCLEOTIDE SEQUENCE [LARGE SCALE GENOMIC DNA]</scope>
    <source>
        <tissue evidence="3">Leaf</tissue>
    </source>
</reference>
<sequence>MDGAVLPRCSVFLLLSALGRRNASRFVFTRQQRRFNSSSICCCSEKGNGPSLVVVGGGAAGVYASVRAKEVAPHLNVLVIEKGKLLSKVRISGGGRCNLTNGNYLEKQGLAGNYPRGNKELQGSYFNIHGPQDTMNWFSSHGVDLKQKAVEITLPKVKAKLKLDNICKTLPEYTQMGAMLVTHWGLTGPVVLRLSAWGARDLFFSEYKGNLYVDLVPDVHIEDVKDSLVQHRHHLANQKLYSSFPAEFGLVKRFWRYLLDREGLDGDQLWASLSNKSVNSIGLLLKQCSFRIAGKGQFKDEFVTAGGVPLSEISLRTMESRIQPKLFFAGEVLNIDGITGGFNFQNAWTGGYIAGTCIGELASSYNKVEAAGSWL</sequence>
<dbReference type="InterPro" id="IPR057661">
    <property type="entry name" value="RsdA/BaiN/AoA(So)_Rossmann"/>
</dbReference>
<proteinExistence type="predicted"/>
<evidence type="ECO:0000259" key="2">
    <source>
        <dbReference type="Pfam" id="PF22780"/>
    </source>
</evidence>
<gene>
    <name evidence="3" type="ORF">HPP92_013690</name>
</gene>
<dbReference type="SUPFAM" id="SSF51905">
    <property type="entry name" value="FAD/NAD(P)-binding domain"/>
    <property type="match status" value="1"/>
</dbReference>
<organism evidence="3 4">
    <name type="scientific">Vanilla planifolia</name>
    <name type="common">Vanilla</name>
    <dbReference type="NCBI Taxonomy" id="51239"/>
    <lineage>
        <taxon>Eukaryota</taxon>
        <taxon>Viridiplantae</taxon>
        <taxon>Streptophyta</taxon>
        <taxon>Embryophyta</taxon>
        <taxon>Tracheophyta</taxon>
        <taxon>Spermatophyta</taxon>
        <taxon>Magnoliopsida</taxon>
        <taxon>Liliopsida</taxon>
        <taxon>Asparagales</taxon>
        <taxon>Orchidaceae</taxon>
        <taxon>Vanilloideae</taxon>
        <taxon>Vanilleae</taxon>
        <taxon>Vanilla</taxon>
    </lineage>
</organism>
<evidence type="ECO:0008006" key="5">
    <source>
        <dbReference type="Google" id="ProtNLM"/>
    </source>
</evidence>
<dbReference type="SUPFAM" id="SSF160996">
    <property type="entry name" value="HI0933 insert domain-like"/>
    <property type="match status" value="1"/>
</dbReference>
<dbReference type="PANTHER" id="PTHR42887:SF2">
    <property type="entry name" value="OS12G0638800 PROTEIN"/>
    <property type="match status" value="1"/>
</dbReference>